<dbReference type="EMBL" id="CAXITT010000373">
    <property type="protein sequence ID" value="CAL1540137.1"/>
    <property type="molecule type" value="Genomic_DNA"/>
</dbReference>
<dbReference type="GO" id="GO:0030247">
    <property type="term" value="F:polysaccharide binding"/>
    <property type="evidence" value="ECO:0007669"/>
    <property type="project" value="InterPro"/>
</dbReference>
<dbReference type="PROSITE" id="PS51173">
    <property type="entry name" value="CBM2"/>
    <property type="match status" value="1"/>
</dbReference>
<dbReference type="InterPro" id="IPR008965">
    <property type="entry name" value="CBM2/CBM3_carb-bd_dom_sf"/>
</dbReference>
<feature type="chain" id="PRO_5043685227" description="CBM2 domain-containing protein" evidence="2">
    <location>
        <begin position="30"/>
        <end position="237"/>
    </location>
</feature>
<keyword evidence="2" id="KW-0732">Signal</keyword>
<feature type="domain" description="CBM2" evidence="3">
    <location>
        <begin position="20"/>
        <end position="135"/>
    </location>
</feature>
<dbReference type="SMART" id="SM00637">
    <property type="entry name" value="CBD_II"/>
    <property type="match status" value="1"/>
</dbReference>
<protein>
    <recommendedName>
        <fullName evidence="3">CBM2 domain-containing protein</fullName>
    </recommendedName>
</protein>
<feature type="region of interest" description="Disordered" evidence="1">
    <location>
        <begin position="143"/>
        <end position="180"/>
    </location>
</feature>
<evidence type="ECO:0000313" key="5">
    <source>
        <dbReference type="Proteomes" id="UP001497497"/>
    </source>
</evidence>
<dbReference type="GO" id="GO:0005975">
    <property type="term" value="P:carbohydrate metabolic process"/>
    <property type="evidence" value="ECO:0007669"/>
    <property type="project" value="InterPro"/>
</dbReference>
<gene>
    <name evidence="4" type="ORF">GSLYS_00013870001</name>
</gene>
<dbReference type="AlphaFoldDB" id="A0AAV2I0N7"/>
<feature type="signal peptide" evidence="2">
    <location>
        <begin position="1"/>
        <end position="29"/>
    </location>
</feature>
<dbReference type="Proteomes" id="UP001497497">
    <property type="component" value="Unassembled WGS sequence"/>
</dbReference>
<evidence type="ECO:0000256" key="1">
    <source>
        <dbReference type="SAM" id="MobiDB-lite"/>
    </source>
</evidence>
<evidence type="ECO:0000259" key="3">
    <source>
        <dbReference type="PROSITE" id="PS51173"/>
    </source>
</evidence>
<sequence length="237" mass="25660">NSNYNHLLISSEMRTLVCFLSAVLLTVRADTDVTITSHWSGGFQGDVCIPVTADIHSWTMTVNFDQPIASMDVWAADIKETSDGGKVYVLTNKAWNKDEHVGEKVCLTFQGHGNGDIVPKATASLDIGGATAGTGVTITVTTSASTTPSTTTSTTTPTTTSTTTPTTTTTTTQAPTTSESLNESLKMKISRPLQARLHRNPSILERHKKLDYTEIKIARTLYKLDYIEKKISSSLCK</sequence>
<dbReference type="InterPro" id="IPR012291">
    <property type="entry name" value="CBM2_carb-bd_dom_sf"/>
</dbReference>
<feature type="non-terminal residue" evidence="4">
    <location>
        <position position="1"/>
    </location>
</feature>
<comment type="caution">
    <text evidence="4">The sequence shown here is derived from an EMBL/GenBank/DDBJ whole genome shotgun (WGS) entry which is preliminary data.</text>
</comment>
<feature type="non-terminal residue" evidence="4">
    <location>
        <position position="237"/>
    </location>
</feature>
<dbReference type="GO" id="GO:0004553">
    <property type="term" value="F:hydrolase activity, hydrolyzing O-glycosyl compounds"/>
    <property type="evidence" value="ECO:0007669"/>
    <property type="project" value="InterPro"/>
</dbReference>
<organism evidence="4 5">
    <name type="scientific">Lymnaea stagnalis</name>
    <name type="common">Great pond snail</name>
    <name type="synonym">Helix stagnalis</name>
    <dbReference type="NCBI Taxonomy" id="6523"/>
    <lineage>
        <taxon>Eukaryota</taxon>
        <taxon>Metazoa</taxon>
        <taxon>Spiralia</taxon>
        <taxon>Lophotrochozoa</taxon>
        <taxon>Mollusca</taxon>
        <taxon>Gastropoda</taxon>
        <taxon>Heterobranchia</taxon>
        <taxon>Euthyneura</taxon>
        <taxon>Panpulmonata</taxon>
        <taxon>Hygrophila</taxon>
        <taxon>Lymnaeoidea</taxon>
        <taxon>Lymnaeidae</taxon>
        <taxon>Lymnaea</taxon>
    </lineage>
</organism>
<dbReference type="InterPro" id="IPR001919">
    <property type="entry name" value="CBD2"/>
</dbReference>
<accession>A0AAV2I0N7</accession>
<name>A0AAV2I0N7_LYMST</name>
<evidence type="ECO:0000313" key="4">
    <source>
        <dbReference type="EMBL" id="CAL1540137.1"/>
    </source>
</evidence>
<keyword evidence="5" id="KW-1185">Reference proteome</keyword>
<dbReference type="Gene3D" id="2.60.40.290">
    <property type="match status" value="1"/>
</dbReference>
<evidence type="ECO:0000256" key="2">
    <source>
        <dbReference type="SAM" id="SignalP"/>
    </source>
</evidence>
<reference evidence="4 5" key="1">
    <citation type="submission" date="2024-04" db="EMBL/GenBank/DDBJ databases">
        <authorList>
            <consortium name="Genoscope - CEA"/>
            <person name="William W."/>
        </authorList>
    </citation>
    <scope>NUCLEOTIDE SEQUENCE [LARGE SCALE GENOMIC DNA]</scope>
</reference>
<feature type="compositionally biased region" description="Low complexity" evidence="1">
    <location>
        <begin position="143"/>
        <end position="178"/>
    </location>
</feature>
<proteinExistence type="predicted"/>
<dbReference type="SUPFAM" id="SSF49384">
    <property type="entry name" value="Carbohydrate-binding domain"/>
    <property type="match status" value="1"/>
</dbReference>
<dbReference type="Pfam" id="PF00553">
    <property type="entry name" value="CBM_2"/>
    <property type="match status" value="1"/>
</dbReference>